<gene>
    <name evidence="1" type="ORF">GSOID_T00007894001</name>
</gene>
<sequence length="99" mass="11398">MTTLSRFLISKKMAPYIKLLKALNKTQNGNSNVPESLSFIYNYYRSLQSHSFLAPRPLSEKHSRTKLSETLPANGWTRILLQEDTDDRLEHPTSPRLPP</sequence>
<accession>E4XCL7</accession>
<protein>
    <submittedName>
        <fullName evidence="1">Uncharacterized protein</fullName>
    </submittedName>
</protein>
<dbReference type="InParanoid" id="E4XCL7"/>
<evidence type="ECO:0000313" key="2">
    <source>
        <dbReference type="Proteomes" id="UP000001307"/>
    </source>
</evidence>
<evidence type="ECO:0000313" key="1">
    <source>
        <dbReference type="EMBL" id="CBY09342.1"/>
    </source>
</evidence>
<dbReference type="EMBL" id="FN653037">
    <property type="protein sequence ID" value="CBY09342.1"/>
    <property type="molecule type" value="Genomic_DNA"/>
</dbReference>
<dbReference type="AlphaFoldDB" id="E4XCL7"/>
<proteinExistence type="predicted"/>
<name>E4XCL7_OIKDI</name>
<dbReference type="Proteomes" id="UP000001307">
    <property type="component" value="Unassembled WGS sequence"/>
</dbReference>
<organism evidence="1">
    <name type="scientific">Oikopleura dioica</name>
    <name type="common">Tunicate</name>
    <dbReference type="NCBI Taxonomy" id="34765"/>
    <lineage>
        <taxon>Eukaryota</taxon>
        <taxon>Metazoa</taxon>
        <taxon>Chordata</taxon>
        <taxon>Tunicata</taxon>
        <taxon>Appendicularia</taxon>
        <taxon>Copelata</taxon>
        <taxon>Oikopleuridae</taxon>
        <taxon>Oikopleura</taxon>
    </lineage>
</organism>
<reference evidence="1" key="1">
    <citation type="journal article" date="2010" name="Science">
        <title>Plasticity of animal genome architecture unmasked by rapid evolution of a pelagic tunicate.</title>
        <authorList>
            <person name="Denoeud F."/>
            <person name="Henriet S."/>
            <person name="Mungpakdee S."/>
            <person name="Aury J.M."/>
            <person name="Da Silva C."/>
            <person name="Brinkmann H."/>
            <person name="Mikhaleva J."/>
            <person name="Olsen L.C."/>
            <person name="Jubin C."/>
            <person name="Canestro C."/>
            <person name="Bouquet J.M."/>
            <person name="Danks G."/>
            <person name="Poulain J."/>
            <person name="Campsteijn C."/>
            <person name="Adamski M."/>
            <person name="Cross I."/>
            <person name="Yadetie F."/>
            <person name="Muffato M."/>
            <person name="Louis A."/>
            <person name="Butcher S."/>
            <person name="Tsagkogeorga G."/>
            <person name="Konrad A."/>
            <person name="Singh S."/>
            <person name="Jensen M.F."/>
            <person name="Cong E.H."/>
            <person name="Eikeseth-Otteraa H."/>
            <person name="Noel B."/>
            <person name="Anthouard V."/>
            <person name="Porcel B.M."/>
            <person name="Kachouri-Lafond R."/>
            <person name="Nishino A."/>
            <person name="Ugolini M."/>
            <person name="Chourrout P."/>
            <person name="Nishida H."/>
            <person name="Aasland R."/>
            <person name="Huzurbazar S."/>
            <person name="Westhof E."/>
            <person name="Delsuc F."/>
            <person name="Lehrach H."/>
            <person name="Reinhardt R."/>
            <person name="Weissenbach J."/>
            <person name="Roy S.W."/>
            <person name="Artiguenave F."/>
            <person name="Postlethwait J.H."/>
            <person name="Manak J.R."/>
            <person name="Thompson E.M."/>
            <person name="Jaillon O."/>
            <person name="Du Pasquier L."/>
            <person name="Boudinot P."/>
            <person name="Liberles D.A."/>
            <person name="Volff J.N."/>
            <person name="Philippe H."/>
            <person name="Lenhard B."/>
            <person name="Roest Crollius H."/>
            <person name="Wincker P."/>
            <person name="Chourrout D."/>
        </authorList>
    </citation>
    <scope>NUCLEOTIDE SEQUENCE [LARGE SCALE GENOMIC DNA]</scope>
</reference>
<keyword evidence="2" id="KW-1185">Reference proteome</keyword>